<evidence type="ECO:0000313" key="2">
    <source>
        <dbReference type="EMBL" id="PJK16499.1"/>
    </source>
</evidence>
<dbReference type="EMBL" id="PCGR01000002">
    <property type="protein sequence ID" value="PJK16499.1"/>
    <property type="molecule type" value="Genomic_DNA"/>
</dbReference>
<feature type="transmembrane region" description="Helical" evidence="1">
    <location>
        <begin position="42"/>
        <end position="62"/>
    </location>
</feature>
<evidence type="ECO:0000256" key="1">
    <source>
        <dbReference type="SAM" id="Phobius"/>
    </source>
</evidence>
<keyword evidence="1" id="KW-0472">Membrane</keyword>
<keyword evidence="1" id="KW-0812">Transmembrane</keyword>
<gene>
    <name evidence="2" type="ORF">CQS04_04905</name>
</gene>
<organism evidence="2 3">
    <name type="scientific">Chryseomicrobium excrementi</name>
    <dbReference type="NCBI Taxonomy" id="2041346"/>
    <lineage>
        <taxon>Bacteria</taxon>
        <taxon>Bacillati</taxon>
        <taxon>Bacillota</taxon>
        <taxon>Bacilli</taxon>
        <taxon>Bacillales</taxon>
        <taxon>Caryophanaceae</taxon>
        <taxon>Chryseomicrobium</taxon>
    </lineage>
</organism>
<evidence type="ECO:0000313" key="3">
    <source>
        <dbReference type="Proteomes" id="UP000228680"/>
    </source>
</evidence>
<proteinExistence type="predicted"/>
<comment type="caution">
    <text evidence="2">The sequence shown here is derived from an EMBL/GenBank/DDBJ whole genome shotgun (WGS) entry which is preliminary data.</text>
</comment>
<sequence length="63" mass="7667">MIFKGIYIAIFLLIWFWIFRNYKLLTKERISEEETNYLVNRLKLGIFLFVLQFIVGVLSMIFT</sequence>
<feature type="transmembrane region" description="Helical" evidence="1">
    <location>
        <begin position="6"/>
        <end position="22"/>
    </location>
</feature>
<name>A0A2M9EZ78_9BACL</name>
<dbReference type="AlphaFoldDB" id="A0A2M9EZ78"/>
<dbReference type="Proteomes" id="UP000228680">
    <property type="component" value="Unassembled WGS sequence"/>
</dbReference>
<keyword evidence="1" id="KW-1133">Transmembrane helix</keyword>
<keyword evidence="3" id="KW-1185">Reference proteome</keyword>
<protein>
    <submittedName>
        <fullName evidence="2">Uncharacterized protein</fullName>
    </submittedName>
</protein>
<reference evidence="2 3" key="1">
    <citation type="submission" date="2017-10" db="EMBL/GenBank/DDBJ databases">
        <title>Draft genome of Chryseomicrobium casticus sp. nov.</title>
        <authorList>
            <person name="Chakraborty R."/>
            <person name="Saha T."/>
        </authorList>
    </citation>
    <scope>NUCLEOTIDE SEQUENCE [LARGE SCALE GENOMIC DNA]</scope>
    <source>
        <strain evidence="2 3">ET03</strain>
    </source>
</reference>
<accession>A0A2M9EZ78</accession>